<keyword evidence="1" id="KW-1133">Transmembrane helix</keyword>
<dbReference type="AlphaFoldDB" id="B9IZ93"/>
<sequence>MSLSAFIWSVLAGILATVFVGATYVIKKKKKNAGIVQKGKKNIGVNKSKNVNISIKGDKSE</sequence>
<keyword evidence="1" id="KW-0472">Membrane</keyword>
<evidence type="ECO:0000313" key="2">
    <source>
        <dbReference type="EMBL" id="ACM14732.1"/>
    </source>
</evidence>
<proteinExistence type="predicted"/>
<protein>
    <submittedName>
        <fullName evidence="2">Uncharacterized protein</fullName>
    </submittedName>
</protein>
<dbReference type="Proteomes" id="UP000000441">
    <property type="component" value="Chromosome"/>
</dbReference>
<feature type="transmembrane region" description="Helical" evidence="1">
    <location>
        <begin position="6"/>
        <end position="26"/>
    </location>
</feature>
<evidence type="ECO:0000256" key="1">
    <source>
        <dbReference type="SAM" id="Phobius"/>
    </source>
</evidence>
<evidence type="ECO:0000313" key="3">
    <source>
        <dbReference type="Proteomes" id="UP000000441"/>
    </source>
</evidence>
<reference evidence="2 3" key="1">
    <citation type="journal article" date="2009" name="J. Bacteriol.">
        <title>Complete genome sequence of the extremophilic Bacillus cereus strain Q1 with industrial applications.</title>
        <authorList>
            <person name="Xiong Z."/>
            <person name="Jiang Y."/>
            <person name="Qi D."/>
            <person name="Lu H."/>
            <person name="Yang F."/>
            <person name="Yang J."/>
            <person name="Chen L."/>
            <person name="Sun L."/>
            <person name="Xu X."/>
            <person name="Xue Y."/>
            <person name="Zhu Y."/>
            <person name="Jin Q."/>
        </authorList>
    </citation>
    <scope>NUCLEOTIDE SEQUENCE [LARGE SCALE GENOMIC DNA]</scope>
    <source>
        <strain evidence="2 3">Q1</strain>
    </source>
</reference>
<keyword evidence="1" id="KW-0812">Transmembrane</keyword>
<dbReference type="KEGG" id="bcq:BCQ_4306"/>
<dbReference type="EMBL" id="CP000227">
    <property type="protein sequence ID" value="ACM14732.1"/>
    <property type="molecule type" value="Genomic_DNA"/>
</dbReference>
<organism evidence="2 3">
    <name type="scientific">Bacillus cereus (strain Q1)</name>
    <dbReference type="NCBI Taxonomy" id="361100"/>
    <lineage>
        <taxon>Bacteria</taxon>
        <taxon>Bacillati</taxon>
        <taxon>Bacillota</taxon>
        <taxon>Bacilli</taxon>
        <taxon>Bacillales</taxon>
        <taxon>Bacillaceae</taxon>
        <taxon>Bacillus</taxon>
        <taxon>Bacillus cereus group</taxon>
    </lineage>
</organism>
<name>B9IZ93_BACCQ</name>
<accession>B9IZ93</accession>
<dbReference type="HOGENOM" id="CLU_2912705_0_0_9"/>
<gene>
    <name evidence="2" type="ordered locus">BCQ_4306</name>
</gene>